<comment type="caution">
    <text evidence="1">The sequence shown here is derived from an EMBL/GenBank/DDBJ whole genome shotgun (WGS) entry which is preliminary data.</text>
</comment>
<proteinExistence type="predicted"/>
<dbReference type="AlphaFoldDB" id="A0A9P4J6S9"/>
<gene>
    <name evidence="1" type="ORF">K461DRAFT_293143</name>
</gene>
<evidence type="ECO:0000313" key="2">
    <source>
        <dbReference type="Proteomes" id="UP000799439"/>
    </source>
</evidence>
<reference evidence="1" key="1">
    <citation type="journal article" date="2020" name="Stud. Mycol.">
        <title>101 Dothideomycetes genomes: a test case for predicting lifestyles and emergence of pathogens.</title>
        <authorList>
            <person name="Haridas S."/>
            <person name="Albert R."/>
            <person name="Binder M."/>
            <person name="Bloem J."/>
            <person name="Labutti K."/>
            <person name="Salamov A."/>
            <person name="Andreopoulos B."/>
            <person name="Baker S."/>
            <person name="Barry K."/>
            <person name="Bills G."/>
            <person name="Bluhm B."/>
            <person name="Cannon C."/>
            <person name="Castanera R."/>
            <person name="Culley D."/>
            <person name="Daum C."/>
            <person name="Ezra D."/>
            <person name="Gonzalez J."/>
            <person name="Henrissat B."/>
            <person name="Kuo A."/>
            <person name="Liang C."/>
            <person name="Lipzen A."/>
            <person name="Lutzoni F."/>
            <person name="Magnuson J."/>
            <person name="Mondo S."/>
            <person name="Nolan M."/>
            <person name="Ohm R."/>
            <person name="Pangilinan J."/>
            <person name="Park H.-J."/>
            <person name="Ramirez L."/>
            <person name="Alfaro M."/>
            <person name="Sun H."/>
            <person name="Tritt A."/>
            <person name="Yoshinaga Y."/>
            <person name="Zwiers L.-H."/>
            <person name="Turgeon B."/>
            <person name="Goodwin S."/>
            <person name="Spatafora J."/>
            <person name="Crous P."/>
            <person name="Grigoriev I."/>
        </authorList>
    </citation>
    <scope>NUCLEOTIDE SEQUENCE</scope>
    <source>
        <strain evidence="1">CBS 260.36</strain>
    </source>
</reference>
<evidence type="ECO:0000313" key="1">
    <source>
        <dbReference type="EMBL" id="KAF2154502.1"/>
    </source>
</evidence>
<keyword evidence="2" id="KW-1185">Reference proteome</keyword>
<dbReference type="OrthoDB" id="73875at2759"/>
<organism evidence="1 2">
    <name type="scientific">Myriangium duriaei CBS 260.36</name>
    <dbReference type="NCBI Taxonomy" id="1168546"/>
    <lineage>
        <taxon>Eukaryota</taxon>
        <taxon>Fungi</taxon>
        <taxon>Dikarya</taxon>
        <taxon>Ascomycota</taxon>
        <taxon>Pezizomycotina</taxon>
        <taxon>Dothideomycetes</taxon>
        <taxon>Dothideomycetidae</taxon>
        <taxon>Myriangiales</taxon>
        <taxon>Myriangiaceae</taxon>
        <taxon>Myriangium</taxon>
    </lineage>
</organism>
<dbReference type="EMBL" id="ML996084">
    <property type="protein sequence ID" value="KAF2154502.1"/>
    <property type="molecule type" value="Genomic_DNA"/>
</dbReference>
<accession>A0A9P4J6S9</accession>
<name>A0A9P4J6S9_9PEZI</name>
<sequence>MKNWATDGGAALKKQEGGCGAIATWQWTAATLSNAPYVQFTLPLTIRPGCVERAVASASGPQLSCRLFSNLQSPTISKRNALEERSLNGVNGTTPGLPDYDSTQWSSLYSFYKANVSVETLWETMPYDPMQWAAPMNGTKTVTVYDSATQKP</sequence>
<dbReference type="Proteomes" id="UP000799439">
    <property type="component" value="Unassembled WGS sequence"/>
</dbReference>
<protein>
    <submittedName>
        <fullName evidence="1">Uncharacterized protein</fullName>
    </submittedName>
</protein>